<dbReference type="EMBL" id="CP011546">
    <property type="protein sequence ID" value="AKK10086.1"/>
    <property type="molecule type" value="Genomic_DNA"/>
</dbReference>
<evidence type="ECO:0000313" key="9">
    <source>
        <dbReference type="Proteomes" id="UP000035548"/>
    </source>
</evidence>
<dbReference type="GO" id="GO:0016620">
    <property type="term" value="F:oxidoreductase activity, acting on the aldehyde or oxo group of donors, NAD or NADP as acceptor"/>
    <property type="evidence" value="ECO:0007669"/>
    <property type="project" value="InterPro"/>
</dbReference>
<evidence type="ECO:0000256" key="5">
    <source>
        <dbReference type="PROSITE-ProRule" id="PRU10007"/>
    </source>
</evidence>
<dbReference type="Pfam" id="PF00171">
    <property type="entry name" value="Aldedh"/>
    <property type="match status" value="1"/>
</dbReference>
<evidence type="ECO:0000256" key="4">
    <source>
        <dbReference type="PIRSR" id="PIRSR036492-1"/>
    </source>
</evidence>
<name>A0A0G3H9N6_9CORY</name>
<dbReference type="PANTHER" id="PTHR11699">
    <property type="entry name" value="ALDEHYDE DEHYDROGENASE-RELATED"/>
    <property type="match status" value="1"/>
</dbReference>
<dbReference type="NCBIfam" id="NF006916">
    <property type="entry name" value="PRK09407.1"/>
    <property type="match status" value="1"/>
</dbReference>
<dbReference type="Gene3D" id="3.40.309.10">
    <property type="entry name" value="Aldehyde Dehydrogenase, Chain A, domain 2"/>
    <property type="match status" value="1"/>
</dbReference>
<evidence type="ECO:0000256" key="2">
    <source>
        <dbReference type="ARBA" id="ARBA00023002"/>
    </source>
</evidence>
<dbReference type="InterPro" id="IPR015590">
    <property type="entry name" value="Aldehyde_DH_dom"/>
</dbReference>
<evidence type="ECO:0000259" key="7">
    <source>
        <dbReference type="Pfam" id="PF00171"/>
    </source>
</evidence>
<dbReference type="InterPro" id="IPR016162">
    <property type="entry name" value="Ald_DH_N"/>
</dbReference>
<reference evidence="8 9" key="1">
    <citation type="journal article" date="2015" name="Genome Announc.">
        <title>Virulence Factor Genes Detected in the Complete Genome Sequence of Corynebacterium uterequi DSM 45634, Isolated from the Uterus of a Maiden Mare.</title>
        <authorList>
            <person name="Ruckert C."/>
            <person name="Kriete M."/>
            <person name="Jaenicke S."/>
            <person name="Winkler A."/>
            <person name="Tauch A."/>
        </authorList>
    </citation>
    <scope>NUCLEOTIDE SEQUENCE [LARGE SCALE GENOMIC DNA]</scope>
    <source>
        <strain evidence="8 9">DSM 45634</strain>
    </source>
</reference>
<keyword evidence="9" id="KW-1185">Reference proteome</keyword>
<sequence>MDLIQEESGKNRLSAHEEVLDSAMTARHYANRARALLKPRRVTATLPGITRVWVQREPVGVVGIIAPWNYPLTMAGSDAFAALMAGNAVVLKPASHTPRTALLLAELLGEAGLPEDVFSVLPGRGDEVGAVIVEHCDYLMFTGSTATGRELAAQAGRRLIGFSAELGGKNAMIVADDADIAKAARGALNACFSNAGQLCISIERIYVHESVAEEFTAEFVRHVNAMTVGPGRGWEVDMGSLISEEHAQRVSELVDDAVREGATVLTGATSLGGRFYAPTVLADVPPQARLYREEVFGPVVYVETVASNDDAVRRANDTDYGLNASVWAAPATGRALASLLHAGTVNINEGYAAAWISLHAPMGGWKQSGVGRRHGDQGLLKFTEARTVAEQRFMPVAGPSQLSRARYAEVLAKALRLGKGLLP</sequence>
<dbReference type="PROSITE" id="PS00687">
    <property type="entry name" value="ALDEHYDE_DEHYDR_GLU"/>
    <property type="match status" value="1"/>
</dbReference>
<gene>
    <name evidence="8" type="primary">gabD2</name>
    <name evidence="8" type="ORF">CUTER_00285</name>
</gene>
<dbReference type="InterPro" id="IPR029510">
    <property type="entry name" value="Ald_DH_CS_GLU"/>
</dbReference>
<reference evidence="9" key="2">
    <citation type="submission" date="2015-05" db="EMBL/GenBank/DDBJ databases">
        <title>Complete genome sequence of Corynebacterium uterequi DSM 45634, isolated from the uterus of a maiden mare.</title>
        <authorList>
            <person name="Ruckert C."/>
            <person name="Albersmeier A."/>
            <person name="Winkler A."/>
            <person name="Tauch A."/>
        </authorList>
    </citation>
    <scope>NUCLEOTIDE SEQUENCE [LARGE SCALE GENOMIC DNA]</scope>
    <source>
        <strain evidence="9">DSM 45634</strain>
    </source>
</reference>
<evidence type="ECO:0000256" key="3">
    <source>
        <dbReference type="PIRNR" id="PIRNR036492"/>
    </source>
</evidence>
<accession>A0A0G3H9N6</accession>
<feature type="active site" evidence="4">
    <location>
        <position position="199"/>
    </location>
</feature>
<dbReference type="PATRIC" id="fig|1072256.5.peg.55"/>
<dbReference type="InterPro" id="IPR012394">
    <property type="entry name" value="Aldehyde_DH_NAD(P)"/>
</dbReference>
<protein>
    <recommendedName>
        <fullName evidence="3">Aldehyde dehydrogenase</fullName>
    </recommendedName>
</protein>
<evidence type="ECO:0000256" key="6">
    <source>
        <dbReference type="RuleBase" id="RU003345"/>
    </source>
</evidence>
<dbReference type="Proteomes" id="UP000035548">
    <property type="component" value="Chromosome"/>
</dbReference>
<dbReference type="KEGG" id="cut:CUTER_00285"/>
<dbReference type="FunFam" id="3.40.309.10:FF:000009">
    <property type="entry name" value="Aldehyde dehydrogenase A"/>
    <property type="match status" value="1"/>
</dbReference>
<organism evidence="8 9">
    <name type="scientific">Corynebacterium uterequi</name>
    <dbReference type="NCBI Taxonomy" id="1072256"/>
    <lineage>
        <taxon>Bacteria</taxon>
        <taxon>Bacillati</taxon>
        <taxon>Actinomycetota</taxon>
        <taxon>Actinomycetes</taxon>
        <taxon>Mycobacteriales</taxon>
        <taxon>Corynebacteriaceae</taxon>
        <taxon>Corynebacterium</taxon>
    </lineage>
</organism>
<feature type="domain" description="Aldehyde dehydrogenase" evidence="7">
    <location>
        <begin position="2"/>
        <end position="388"/>
    </location>
</feature>
<dbReference type="SUPFAM" id="SSF53720">
    <property type="entry name" value="ALDH-like"/>
    <property type="match status" value="1"/>
</dbReference>
<feature type="active site" evidence="4 5">
    <location>
        <position position="165"/>
    </location>
</feature>
<dbReference type="Gene3D" id="3.40.605.10">
    <property type="entry name" value="Aldehyde Dehydrogenase, Chain A, domain 1"/>
    <property type="match status" value="1"/>
</dbReference>
<dbReference type="InterPro" id="IPR016161">
    <property type="entry name" value="Ald_DH/histidinol_DH"/>
</dbReference>
<evidence type="ECO:0000313" key="8">
    <source>
        <dbReference type="EMBL" id="AKK10086.1"/>
    </source>
</evidence>
<evidence type="ECO:0000256" key="1">
    <source>
        <dbReference type="ARBA" id="ARBA00009986"/>
    </source>
</evidence>
<dbReference type="PIRSF" id="PIRSF036492">
    <property type="entry name" value="ALDH"/>
    <property type="match status" value="1"/>
</dbReference>
<proteinExistence type="inferred from homology"/>
<dbReference type="InterPro" id="IPR016163">
    <property type="entry name" value="Ald_DH_C"/>
</dbReference>
<comment type="similarity">
    <text evidence="1 3 6">Belongs to the aldehyde dehydrogenase family.</text>
</comment>
<dbReference type="AlphaFoldDB" id="A0A0G3H9N6"/>
<dbReference type="GO" id="GO:0006081">
    <property type="term" value="P:aldehyde metabolic process"/>
    <property type="evidence" value="ECO:0007669"/>
    <property type="project" value="InterPro"/>
</dbReference>
<keyword evidence="2 3" id="KW-0560">Oxidoreductase</keyword>
<dbReference type="STRING" id="1072256.CUTER_00285"/>